<dbReference type="AlphaFoldDB" id="A0A2S0P9G0"/>
<name>A0A2S0P9G0_9NEIS</name>
<dbReference type="Proteomes" id="UP000244173">
    <property type="component" value="Chromosome"/>
</dbReference>
<keyword evidence="2" id="KW-1185">Reference proteome</keyword>
<reference evidence="1 2" key="1">
    <citation type="submission" date="2018-04" db="EMBL/GenBank/DDBJ databases">
        <title>Denitrifier Microvirgula.</title>
        <authorList>
            <person name="Anderson E."/>
            <person name="Jang J."/>
            <person name="Ishii S."/>
        </authorList>
    </citation>
    <scope>NUCLEOTIDE SEQUENCE [LARGE SCALE GENOMIC DNA]</scope>
    <source>
        <strain evidence="1 2">BE2.4</strain>
    </source>
</reference>
<proteinExistence type="predicted"/>
<evidence type="ECO:0008006" key="3">
    <source>
        <dbReference type="Google" id="ProtNLM"/>
    </source>
</evidence>
<accession>A0A2S0P9G0</accession>
<gene>
    <name evidence="1" type="ORF">DAI18_07900</name>
</gene>
<dbReference type="RefSeq" id="WP_107889084.1">
    <property type="nucleotide sequence ID" value="NZ_CP028519.1"/>
</dbReference>
<organism evidence="1 2">
    <name type="scientific">Microvirgula aerodenitrificans</name>
    <dbReference type="NCBI Taxonomy" id="57480"/>
    <lineage>
        <taxon>Bacteria</taxon>
        <taxon>Pseudomonadati</taxon>
        <taxon>Pseudomonadota</taxon>
        <taxon>Betaproteobacteria</taxon>
        <taxon>Neisseriales</taxon>
        <taxon>Aquaspirillaceae</taxon>
        <taxon>Microvirgula</taxon>
    </lineage>
</organism>
<evidence type="ECO:0000313" key="2">
    <source>
        <dbReference type="Proteomes" id="UP000244173"/>
    </source>
</evidence>
<dbReference type="EMBL" id="CP028519">
    <property type="protein sequence ID" value="AVY93975.1"/>
    <property type="molecule type" value="Genomic_DNA"/>
</dbReference>
<dbReference type="OrthoDB" id="2664633at2"/>
<protein>
    <recommendedName>
        <fullName evidence="3">DUF4258 domain-containing protein</fullName>
    </recommendedName>
</protein>
<sequence>MSKNGVKFTPKNIIATARTPDGKIVFLETGNSRAGLQHVVENHADDFANIGIQKAQIPKILMQAVSEGKVVGHQGQGNGRVIYETVVNGQRQRIAISVADNGFIVGANPAGRIK</sequence>
<evidence type="ECO:0000313" key="1">
    <source>
        <dbReference type="EMBL" id="AVY93975.1"/>
    </source>
</evidence>
<dbReference type="KEGG" id="maer:DAI18_07900"/>